<dbReference type="EMBL" id="CAJNOC010001862">
    <property type="protein sequence ID" value="CAF0896479.1"/>
    <property type="molecule type" value="Genomic_DNA"/>
</dbReference>
<feature type="non-terminal residue" evidence="1">
    <location>
        <position position="1"/>
    </location>
</feature>
<protein>
    <submittedName>
        <fullName evidence="1">Uncharacterized protein</fullName>
    </submittedName>
</protein>
<dbReference type="SUPFAM" id="SSF53474">
    <property type="entry name" value="alpha/beta-Hydrolases"/>
    <property type="match status" value="1"/>
</dbReference>
<evidence type="ECO:0000313" key="2">
    <source>
        <dbReference type="Proteomes" id="UP000663879"/>
    </source>
</evidence>
<reference evidence="1" key="1">
    <citation type="submission" date="2021-02" db="EMBL/GenBank/DDBJ databases">
        <authorList>
            <person name="Nowell W R."/>
        </authorList>
    </citation>
    <scope>NUCLEOTIDE SEQUENCE</scope>
    <source>
        <strain evidence="1">Ploen Becks lab</strain>
    </source>
</reference>
<name>A0A813ZCC5_9BILA</name>
<evidence type="ECO:0000313" key="1">
    <source>
        <dbReference type="EMBL" id="CAF0896479.1"/>
    </source>
</evidence>
<dbReference type="Proteomes" id="UP000663879">
    <property type="component" value="Unassembled WGS sequence"/>
</dbReference>
<proteinExistence type="predicted"/>
<organism evidence="1 2">
    <name type="scientific">Brachionus calyciflorus</name>
    <dbReference type="NCBI Taxonomy" id="104777"/>
    <lineage>
        <taxon>Eukaryota</taxon>
        <taxon>Metazoa</taxon>
        <taxon>Spiralia</taxon>
        <taxon>Gnathifera</taxon>
        <taxon>Rotifera</taxon>
        <taxon>Eurotatoria</taxon>
        <taxon>Monogononta</taxon>
        <taxon>Pseudotrocha</taxon>
        <taxon>Ploima</taxon>
        <taxon>Brachionidae</taxon>
        <taxon>Brachionus</taxon>
    </lineage>
</organism>
<gene>
    <name evidence="1" type="ORF">OXX778_LOCUS11179</name>
</gene>
<accession>A0A813ZCC5</accession>
<keyword evidence="2" id="KW-1185">Reference proteome</keyword>
<dbReference type="OrthoDB" id="6693298at2759"/>
<dbReference type="InterPro" id="IPR029058">
    <property type="entry name" value="AB_hydrolase_fold"/>
</dbReference>
<sequence length="463" mass="54575">MTTPENELGNSSLAQQNDDTCRIVIIGSDFESNDKLIDLVFLNTDDELIEKFQIYPNIYKYNVKYDSQIINVYNISFNKLNERKFFDIFSKFLEVELNNRIDNFILYDNLETFLSRIEINLFKLLTKYYLLKFDSVILSTNEHIIHDDQILEQLINAKKDQLSIYQEHNVFYDCVELREDDNLSCDKIRMSRILEKITEKRRHGIYLNSTIDDMYKENDWLNVIDMDFGIDLELELYECALFCDCTKKNKNSIKLIESRNWIYLSEKEERGYFAITFYKKVQDKTVIVISHRGTKLNKLSNLIYDFEIALQIEPDVLKKAINYENKVLDNFELKNNSIILIHIGFSLGGYLAANCATRNLYRTFVTKYAITLDAPGIKFDENRTIKNEQNIINYFVVPNLVNTCNLHAGKIYQMSSNVSPIEEFTRICFKTVLSLPKELLYLSQTHDLEFLVNLTKNYNVLRR</sequence>
<dbReference type="AlphaFoldDB" id="A0A813ZCC5"/>
<comment type="caution">
    <text evidence="1">The sequence shown here is derived from an EMBL/GenBank/DDBJ whole genome shotgun (WGS) entry which is preliminary data.</text>
</comment>